<dbReference type="EMBL" id="JAJNOR010000004">
    <property type="protein sequence ID" value="MCD2492445.1"/>
    <property type="molecule type" value="Genomic_DNA"/>
</dbReference>
<evidence type="ECO:0000313" key="4">
    <source>
        <dbReference type="Proteomes" id="UP001299265"/>
    </source>
</evidence>
<proteinExistence type="predicted"/>
<evidence type="ECO:0000256" key="2">
    <source>
        <dbReference type="SAM" id="Phobius"/>
    </source>
</evidence>
<keyword evidence="4" id="KW-1185">Reference proteome</keyword>
<protein>
    <submittedName>
        <fullName evidence="3">Beta-propeller domain-containing protein</fullName>
    </submittedName>
</protein>
<accession>A0AAP2W8P9</accession>
<organism evidence="3 4">
    <name type="scientific">Lientehia hominis</name>
    <dbReference type="NCBI Taxonomy" id="2897778"/>
    <lineage>
        <taxon>Bacteria</taxon>
        <taxon>Bacillati</taxon>
        <taxon>Bacillota</taxon>
        <taxon>Clostridia</taxon>
        <taxon>Lachnospirales</taxon>
        <taxon>Lachnospiraceae</taxon>
        <taxon>Lientehia</taxon>
    </lineage>
</organism>
<comment type="caution">
    <text evidence="3">The sequence shown here is derived from an EMBL/GenBank/DDBJ whole genome shotgun (WGS) entry which is preliminary data.</text>
</comment>
<feature type="region of interest" description="Disordered" evidence="1">
    <location>
        <begin position="1"/>
        <end position="40"/>
    </location>
</feature>
<gene>
    <name evidence="3" type="ORF">LQE92_07335</name>
</gene>
<dbReference type="InterPro" id="IPR019198">
    <property type="entry name" value="Beta_propeller_containing"/>
</dbReference>
<keyword evidence="2" id="KW-0472">Membrane</keyword>
<name>A0AAP2W8P9_9FIRM</name>
<dbReference type="Proteomes" id="UP001299265">
    <property type="component" value="Unassembled WGS sequence"/>
</dbReference>
<evidence type="ECO:0000256" key="1">
    <source>
        <dbReference type="SAM" id="MobiDB-lite"/>
    </source>
</evidence>
<evidence type="ECO:0000313" key="3">
    <source>
        <dbReference type="EMBL" id="MCD2492445.1"/>
    </source>
</evidence>
<feature type="compositionally biased region" description="Basic and acidic residues" evidence="1">
    <location>
        <begin position="27"/>
        <end position="40"/>
    </location>
</feature>
<reference evidence="3 4" key="1">
    <citation type="submission" date="2021-11" db="EMBL/GenBank/DDBJ databases">
        <title>Lacrimispora sp. nov. NSJ-141 isolated from human feces.</title>
        <authorList>
            <person name="Abdugheni R."/>
        </authorList>
    </citation>
    <scope>NUCLEOTIDE SEQUENCE [LARGE SCALE GENOMIC DNA]</scope>
    <source>
        <strain evidence="3 4">NSJ-141</strain>
    </source>
</reference>
<sequence length="672" mass="74459">MSERWEQDPMDQKWIEEAKKTAGMVEPPERLSPDKVTEKLKRESRKPKRIVAGYKAAAAVLLFLILGGGSFWLFRQIGRDNAAVPDTRIKGRSGFQAGEEPAEGVSLSGGYKTASSYGEIYEYLKQQEEDRTETYAGETAAGALPETAAPSENGIETKDEAATAEVNHSETNTQVEGVDESDIVKTDGKYLYVVYTGENAVGAVHIIEANGGDMKEVSRTGPVTDGVYKEYDSVLELYVDGDTMVVLMDCYNEAGENYTVTAVYDITDRGDPKLTGMLSQDGAYHSSRKNGSYVYVFTKKYAAAESKENDRSYIPYVDNEPVAYDHIHYPENVAVSCTLVAASLDITSPGRFCDTEAVYFSGDTMYVSGDAIYVAEQLWSSGSSKSQTEIFKLSYKDGQMEVSANKRFLGRLNDQFSLDQYQGYLRLVATVDDYQNGGETNSLYVMDENLDIVGSIHNLAPGEQIYSARFMGDTGYFVTFRQMDPLFSVDLSDPENPKIMGELKITGFSSYLHFYEDDKLLGIGREVNPRTGAFEGIKLSMFDIGDPYDVKELDKTVLEDADGTAVLNNHKAALIDVSKNLLGFCVTENVERKDGGWTEISRYVVYSYEAGSGFTEKLSIELNGEESGYRYYDTRGLYIANTLYLANTGPFVSAYSLESGEKLGEVLLEEER</sequence>
<feature type="transmembrane region" description="Helical" evidence="2">
    <location>
        <begin position="51"/>
        <end position="74"/>
    </location>
</feature>
<keyword evidence="2" id="KW-1133">Transmembrane helix</keyword>
<dbReference type="AlphaFoldDB" id="A0AAP2W8P9"/>
<dbReference type="Pfam" id="PF09826">
    <property type="entry name" value="Beta_propel"/>
    <property type="match status" value="1"/>
</dbReference>
<keyword evidence="2" id="KW-0812">Transmembrane</keyword>
<dbReference type="RefSeq" id="WP_231062342.1">
    <property type="nucleotide sequence ID" value="NZ_JAJNOR010000004.1"/>
</dbReference>
<feature type="compositionally biased region" description="Basic and acidic residues" evidence="1">
    <location>
        <begin position="1"/>
        <end position="20"/>
    </location>
</feature>